<feature type="region of interest" description="Disordered" evidence="1">
    <location>
        <begin position="63"/>
        <end position="88"/>
    </location>
</feature>
<keyword evidence="3" id="KW-1185">Reference proteome</keyword>
<dbReference type="AlphaFoldDB" id="A0A8U0IEY8"/>
<evidence type="ECO:0000313" key="3">
    <source>
        <dbReference type="Proteomes" id="UP000830434"/>
    </source>
</evidence>
<name>A0A8U0IEY8_9EURY</name>
<organism evidence="2 3">
    <name type="scientific">Halorussus gelatinilyticus</name>
    <dbReference type="NCBI Taxonomy" id="2937524"/>
    <lineage>
        <taxon>Archaea</taxon>
        <taxon>Methanobacteriati</taxon>
        <taxon>Methanobacteriota</taxon>
        <taxon>Stenosarchaea group</taxon>
        <taxon>Halobacteria</taxon>
        <taxon>Halobacteriales</taxon>
        <taxon>Haladaptataceae</taxon>
        <taxon>Halorussus</taxon>
    </lineage>
</organism>
<accession>A0A8U0IEY8</accession>
<protein>
    <submittedName>
        <fullName evidence="2">DUF5798 family protein</fullName>
    </submittedName>
</protein>
<dbReference type="RefSeq" id="WP_248653744.1">
    <property type="nucleotide sequence ID" value="NZ_CP096658.1"/>
</dbReference>
<dbReference type="GeneID" id="72190587"/>
<dbReference type="KEGG" id="haxz:M0R88_11990"/>
<evidence type="ECO:0000256" key="1">
    <source>
        <dbReference type="SAM" id="MobiDB-lite"/>
    </source>
</evidence>
<reference evidence="2" key="1">
    <citation type="submission" date="2022-04" db="EMBL/GenBank/DDBJ databases">
        <title>Diverse halophilic archaea isolated from saline environments.</title>
        <authorList>
            <person name="Cui H.-L."/>
        </authorList>
    </citation>
    <scope>NUCLEOTIDE SEQUENCE</scope>
    <source>
        <strain evidence="2">XZYJT40</strain>
    </source>
</reference>
<gene>
    <name evidence="2" type="ORF">M0R88_11990</name>
</gene>
<dbReference type="Gene3D" id="1.20.5.340">
    <property type="match status" value="1"/>
</dbReference>
<proteinExistence type="predicted"/>
<sequence length="88" mass="9764">MGFGSTAKKVQKLADTAEKLYSKLNDLREQVAEMRETLDSTSERVERLERENAHQRALLEALAEEQGIDVDGIEADPVESDDETAAEA</sequence>
<dbReference type="Proteomes" id="UP000830434">
    <property type="component" value="Chromosome"/>
</dbReference>
<dbReference type="Pfam" id="PF19111">
    <property type="entry name" value="DUF5798"/>
    <property type="match status" value="1"/>
</dbReference>
<dbReference type="EMBL" id="CP096658">
    <property type="protein sequence ID" value="UPV99245.1"/>
    <property type="molecule type" value="Genomic_DNA"/>
</dbReference>
<dbReference type="InterPro" id="IPR043816">
    <property type="entry name" value="DUF5798"/>
</dbReference>
<evidence type="ECO:0000313" key="2">
    <source>
        <dbReference type="EMBL" id="UPV99245.1"/>
    </source>
</evidence>